<evidence type="ECO:0008006" key="6">
    <source>
        <dbReference type="Google" id="ProtNLM"/>
    </source>
</evidence>
<dbReference type="Pfam" id="PF00788">
    <property type="entry name" value="RA"/>
    <property type="match status" value="1"/>
</dbReference>
<dbReference type="Pfam" id="PF16517">
    <property type="entry name" value="Nore1-SARAH"/>
    <property type="match status" value="1"/>
</dbReference>
<sequence length="406" mass="47076">MLVGGGEGMDVGQETSSGDLGLDLKDRGYERLLWNWTTRGNFQAMGRKKTDGKRLKTTRRSAAKEPFGKERRVLPCSRGWDKMDDRNDGVRVGENKFISKRSILSHLKTYNLYYEGKNLQLRHREEEEELIIEGLLNISWGLRRPIRLQMQDDHERIRPPPSSTSWHSGCNLDNQSQEGQKQTPQTPPQMEVTPPEDYSSNGTTQDHEEEEDACDVSAQLLRTKSDAGVLRRGRKRSPSDQRRIRRHRFSINGHFYNHKTAVFTPAYGSVTNVRINSCMTTPQVLRVLLNKFKIENSPDDFALYLVHASGERVQLKRTDYPLVVRILQGPCEHVCKIFLMEQDLGEEIPYEVAQYIKFEMPVLRSFIIKLKEEEDREVQKLRSRYKYLRCIIEKQLQCLPEGSTCM</sequence>
<dbReference type="Gene3D" id="3.10.20.90">
    <property type="entry name" value="Phosphatidylinositol 3-kinase Catalytic Subunit, Chain A, domain 1"/>
    <property type="match status" value="1"/>
</dbReference>
<dbReference type="GO" id="GO:0005737">
    <property type="term" value="C:cytoplasm"/>
    <property type="evidence" value="ECO:0007669"/>
    <property type="project" value="TreeGrafter"/>
</dbReference>
<gene>
    <name evidence="4" type="ORF">G5714_009032</name>
</gene>
<evidence type="ECO:0000313" key="5">
    <source>
        <dbReference type="Proteomes" id="UP000579812"/>
    </source>
</evidence>
<accession>A0A7J6CR99</accession>
<evidence type="ECO:0000259" key="2">
    <source>
        <dbReference type="PROSITE" id="PS50200"/>
    </source>
</evidence>
<dbReference type="SUPFAM" id="SSF54236">
    <property type="entry name" value="Ubiquitin-like"/>
    <property type="match status" value="1"/>
</dbReference>
<dbReference type="InterPro" id="IPR011524">
    <property type="entry name" value="SARAH_dom"/>
</dbReference>
<feature type="region of interest" description="Disordered" evidence="1">
    <location>
        <begin position="45"/>
        <end position="67"/>
    </location>
</feature>
<dbReference type="GO" id="GO:0007165">
    <property type="term" value="P:signal transduction"/>
    <property type="evidence" value="ECO:0007669"/>
    <property type="project" value="InterPro"/>
</dbReference>
<dbReference type="InterPro" id="IPR000159">
    <property type="entry name" value="RA_dom"/>
</dbReference>
<evidence type="ECO:0000259" key="3">
    <source>
        <dbReference type="PROSITE" id="PS50951"/>
    </source>
</evidence>
<dbReference type="CDD" id="cd17221">
    <property type="entry name" value="RA_RASSF2"/>
    <property type="match status" value="1"/>
</dbReference>
<dbReference type="PROSITE" id="PS50951">
    <property type="entry name" value="SARAH"/>
    <property type="match status" value="1"/>
</dbReference>
<organism evidence="4 5">
    <name type="scientific">Onychostoma macrolepis</name>
    <dbReference type="NCBI Taxonomy" id="369639"/>
    <lineage>
        <taxon>Eukaryota</taxon>
        <taxon>Metazoa</taxon>
        <taxon>Chordata</taxon>
        <taxon>Craniata</taxon>
        <taxon>Vertebrata</taxon>
        <taxon>Euteleostomi</taxon>
        <taxon>Actinopterygii</taxon>
        <taxon>Neopterygii</taxon>
        <taxon>Teleostei</taxon>
        <taxon>Ostariophysi</taxon>
        <taxon>Cypriniformes</taxon>
        <taxon>Cyprinidae</taxon>
        <taxon>Acrossocheilinae</taxon>
        <taxon>Onychostoma</taxon>
    </lineage>
</organism>
<evidence type="ECO:0000313" key="4">
    <source>
        <dbReference type="EMBL" id="KAF4109780.1"/>
    </source>
</evidence>
<dbReference type="InterPro" id="IPR029071">
    <property type="entry name" value="Ubiquitin-like_domsf"/>
</dbReference>
<reference evidence="4 5" key="1">
    <citation type="submission" date="2020-04" db="EMBL/GenBank/DDBJ databases">
        <title>Chromosome-level genome assembly of a cyprinid fish Onychostoma macrolepis by integration of Nanopore Sequencing, Bionano and Hi-C technology.</title>
        <authorList>
            <person name="Wang D."/>
        </authorList>
    </citation>
    <scope>NUCLEOTIDE SEQUENCE [LARGE SCALE GENOMIC DNA]</scope>
    <source>
        <strain evidence="4">SWU-2019</strain>
        <tissue evidence="4">Muscle</tissue>
    </source>
</reference>
<dbReference type="InterPro" id="IPR033618">
    <property type="entry name" value="RASSF2_RA"/>
</dbReference>
<dbReference type="GO" id="GO:0005634">
    <property type="term" value="C:nucleus"/>
    <property type="evidence" value="ECO:0007669"/>
    <property type="project" value="TreeGrafter"/>
</dbReference>
<dbReference type="AlphaFoldDB" id="A0A7J6CR99"/>
<evidence type="ECO:0000256" key="1">
    <source>
        <dbReference type="SAM" id="MobiDB-lite"/>
    </source>
</evidence>
<comment type="caution">
    <text evidence="4">The sequence shown here is derived from an EMBL/GenBank/DDBJ whole genome shotgun (WGS) entry which is preliminary data.</text>
</comment>
<dbReference type="PANTHER" id="PTHR22738:SF14">
    <property type="entry name" value="RAS ASSOCIATION DOMAIN-CONTAINING PROTEIN 2"/>
    <property type="match status" value="1"/>
</dbReference>
<keyword evidence="5" id="KW-1185">Reference proteome</keyword>
<feature type="domain" description="SARAH" evidence="3">
    <location>
        <begin position="352"/>
        <end position="399"/>
    </location>
</feature>
<feature type="region of interest" description="Disordered" evidence="1">
    <location>
        <begin position="154"/>
        <end position="214"/>
    </location>
</feature>
<dbReference type="PANTHER" id="PTHR22738">
    <property type="entry name" value="RASSF"/>
    <property type="match status" value="1"/>
</dbReference>
<feature type="compositionally biased region" description="Polar residues" evidence="1">
    <location>
        <begin position="163"/>
        <end position="184"/>
    </location>
</feature>
<proteinExistence type="predicted"/>
<dbReference type="GO" id="GO:0046330">
    <property type="term" value="P:positive regulation of JNK cascade"/>
    <property type="evidence" value="ECO:0007669"/>
    <property type="project" value="TreeGrafter"/>
</dbReference>
<dbReference type="Proteomes" id="UP000579812">
    <property type="component" value="Unassembled WGS sequence"/>
</dbReference>
<protein>
    <recommendedName>
        <fullName evidence="6">Ras association domain-containing protein 2</fullName>
    </recommendedName>
</protein>
<dbReference type="PROSITE" id="PS50200">
    <property type="entry name" value="RA"/>
    <property type="match status" value="1"/>
</dbReference>
<dbReference type="InterPro" id="IPR033614">
    <property type="entry name" value="RASSF1-6"/>
</dbReference>
<feature type="domain" description="Ras-associating" evidence="2">
    <location>
        <begin position="256"/>
        <end position="344"/>
    </location>
</feature>
<dbReference type="SMART" id="SM00314">
    <property type="entry name" value="RA"/>
    <property type="match status" value="1"/>
</dbReference>
<dbReference type="GO" id="GO:1901222">
    <property type="term" value="P:regulation of non-canonical NF-kappaB signal transduction"/>
    <property type="evidence" value="ECO:0007669"/>
    <property type="project" value="TreeGrafter"/>
</dbReference>
<name>A0A7J6CR99_9TELE</name>
<dbReference type="EMBL" id="JAAMOB010000008">
    <property type="protein sequence ID" value="KAF4109780.1"/>
    <property type="molecule type" value="Genomic_DNA"/>
</dbReference>